<comment type="caution">
    <text evidence="1">The sequence shown here is derived from an EMBL/GenBank/DDBJ whole genome shotgun (WGS) entry which is preliminary data.</text>
</comment>
<name>A0ABS3QHF5_9BACT</name>
<reference evidence="1 2" key="1">
    <citation type="submission" date="2021-03" db="EMBL/GenBank/DDBJ databases">
        <authorList>
            <person name="Kim M.K."/>
        </authorList>
    </citation>
    <scope>NUCLEOTIDE SEQUENCE [LARGE SCALE GENOMIC DNA]</scope>
    <source>
        <strain evidence="1 2">BT442</strain>
    </source>
</reference>
<dbReference type="Proteomes" id="UP000664369">
    <property type="component" value="Unassembled WGS sequence"/>
</dbReference>
<accession>A0ABS3QHF5</accession>
<sequence>MAAPYHDLYTNHFANIRCSRATFLGFLSYTVTATAASANPAVQALSAGLHAAAGALGTSVVAREGQDGTSQTLTRSRKDVLRAMRVFVQDTNALSLVPTYRQQPETLKQLLPQGLMHLTKASATDFPVRFEAFAQTLTAHKADLGTAVGVKATALLTELAAATAAKDAGLKVAKETIGALGGQWTQACQLLWQVHCTALAAFWEHPEQAEIYFNYGLLPRRNVKKTDADGDTSTQP</sequence>
<proteinExistence type="predicted"/>
<evidence type="ECO:0000313" key="1">
    <source>
        <dbReference type="EMBL" id="MBO2010418.1"/>
    </source>
</evidence>
<dbReference type="EMBL" id="JAGETZ010000006">
    <property type="protein sequence ID" value="MBO2010418.1"/>
    <property type="molecule type" value="Genomic_DNA"/>
</dbReference>
<gene>
    <name evidence="1" type="ORF">J4E00_15260</name>
</gene>
<keyword evidence="2" id="KW-1185">Reference proteome</keyword>
<dbReference type="RefSeq" id="WP_208176041.1">
    <property type="nucleotide sequence ID" value="NZ_JAGETZ010000006.1"/>
</dbReference>
<evidence type="ECO:0000313" key="2">
    <source>
        <dbReference type="Proteomes" id="UP000664369"/>
    </source>
</evidence>
<protein>
    <submittedName>
        <fullName evidence="1">Uncharacterized protein</fullName>
    </submittedName>
</protein>
<organism evidence="1 2">
    <name type="scientific">Hymenobacter negativus</name>
    <dbReference type="NCBI Taxonomy" id="2795026"/>
    <lineage>
        <taxon>Bacteria</taxon>
        <taxon>Pseudomonadati</taxon>
        <taxon>Bacteroidota</taxon>
        <taxon>Cytophagia</taxon>
        <taxon>Cytophagales</taxon>
        <taxon>Hymenobacteraceae</taxon>
        <taxon>Hymenobacter</taxon>
    </lineage>
</organism>